<dbReference type="STRING" id="44252.DJ90_4586"/>
<evidence type="ECO:0000313" key="1">
    <source>
        <dbReference type="EMBL" id="KFN06954.1"/>
    </source>
</evidence>
<sequence>MLIVFELTGLEGTDEPLAAYLASFQQASMENLLNEMGKAANLPAFRTNLSAYE</sequence>
<dbReference type="RefSeq" id="WP_227877105.1">
    <property type="nucleotide sequence ID" value="NZ_BGML01000007.1"/>
</dbReference>
<protein>
    <submittedName>
        <fullName evidence="1">Cell wall assembly/cell proliferation coordinating, KNR4-like domain protein</fullName>
    </submittedName>
</protein>
<comment type="caution">
    <text evidence="1">The sequence shown here is derived from an EMBL/GenBank/DDBJ whole genome shotgun (WGS) entry which is preliminary data.</text>
</comment>
<name>A0A090Z6Q2_PAEMA</name>
<organism evidence="1 2">
    <name type="scientific">Paenibacillus macerans</name>
    <name type="common">Bacillus macerans</name>
    <dbReference type="NCBI Taxonomy" id="44252"/>
    <lineage>
        <taxon>Bacteria</taxon>
        <taxon>Bacillati</taxon>
        <taxon>Bacillota</taxon>
        <taxon>Bacilli</taxon>
        <taxon>Bacillales</taxon>
        <taxon>Paenibacillaceae</taxon>
        <taxon>Paenibacillus</taxon>
    </lineage>
</organism>
<dbReference type="PATRIC" id="fig|44252.3.peg.3974"/>
<dbReference type="Proteomes" id="UP000029278">
    <property type="component" value="Unassembled WGS sequence"/>
</dbReference>
<gene>
    <name evidence="1" type="ORF">DJ90_4586</name>
</gene>
<proteinExistence type="predicted"/>
<dbReference type="HOGENOM" id="CLU_3064238_0_0_9"/>
<dbReference type="GeneID" id="77009707"/>
<dbReference type="AlphaFoldDB" id="A0A090Z6Q2"/>
<accession>A0A090Z6Q2</accession>
<reference evidence="1 2" key="1">
    <citation type="submission" date="2014-04" db="EMBL/GenBank/DDBJ databases">
        <authorList>
            <person name="Bishop-Lilly K.A."/>
            <person name="Broomall S.M."/>
            <person name="Chain P.S."/>
            <person name="Chertkov O."/>
            <person name="Coyne S.R."/>
            <person name="Daligault H.E."/>
            <person name="Davenport K.W."/>
            <person name="Erkkila T."/>
            <person name="Frey K.G."/>
            <person name="Gibbons H.S."/>
            <person name="Gu W."/>
            <person name="Jaissle J."/>
            <person name="Johnson S.L."/>
            <person name="Koroleva G.I."/>
            <person name="Ladner J.T."/>
            <person name="Lo C.-C."/>
            <person name="Minogue T.D."/>
            <person name="Munk C."/>
            <person name="Palacios G.F."/>
            <person name="Redden C.L."/>
            <person name="Rosenzweig C.N."/>
            <person name="Scholz M.B."/>
            <person name="Teshima H."/>
            <person name="Xu Y."/>
        </authorList>
    </citation>
    <scope>NUCLEOTIDE SEQUENCE [LARGE SCALE GENOMIC DNA]</scope>
    <source>
        <strain evidence="1 2">8244</strain>
    </source>
</reference>
<keyword evidence="2" id="KW-1185">Reference proteome</keyword>
<evidence type="ECO:0000313" key="2">
    <source>
        <dbReference type="Proteomes" id="UP000029278"/>
    </source>
</evidence>
<dbReference type="EMBL" id="JMQA01000036">
    <property type="protein sequence ID" value="KFN06954.1"/>
    <property type="molecule type" value="Genomic_DNA"/>
</dbReference>